<accession>A0A7E6F0J0</accession>
<organism evidence="3 4">
    <name type="scientific">Octopus sinensis</name>
    <name type="common">East Asian common octopus</name>
    <dbReference type="NCBI Taxonomy" id="2607531"/>
    <lineage>
        <taxon>Eukaryota</taxon>
        <taxon>Metazoa</taxon>
        <taxon>Spiralia</taxon>
        <taxon>Lophotrochozoa</taxon>
        <taxon>Mollusca</taxon>
        <taxon>Cephalopoda</taxon>
        <taxon>Coleoidea</taxon>
        <taxon>Octopodiformes</taxon>
        <taxon>Octopoda</taxon>
        <taxon>Incirrata</taxon>
        <taxon>Octopodidae</taxon>
        <taxon>Octopus</taxon>
    </lineage>
</organism>
<feature type="domain" description="Galaxin-like repeats" evidence="2">
    <location>
        <begin position="30"/>
        <end position="83"/>
    </location>
</feature>
<keyword evidence="1" id="KW-0732">Signal</keyword>
<feature type="chain" id="PRO_5028999232" evidence="1">
    <location>
        <begin position="21"/>
        <end position="96"/>
    </location>
</feature>
<sequence>MMQRTLTIFALLLFVTAVQSFHPWYYCYPGGLYNSLTHLCCNYQIVVKGPNNACCGTTPINYLTQRCCGSQVYPAGSLTKCCYYVHWPGYIHYYLC</sequence>
<evidence type="ECO:0000313" key="4">
    <source>
        <dbReference type="RefSeq" id="XP_036361356.1"/>
    </source>
</evidence>
<name>A0A7E6F0J0_9MOLL</name>
<gene>
    <name evidence="4" type="primary">LOC118764585</name>
</gene>
<dbReference type="AlphaFoldDB" id="A0A7E6F0J0"/>
<protein>
    <submittedName>
        <fullName evidence="4">Galaxin-like</fullName>
    </submittedName>
</protein>
<dbReference type="Pfam" id="PF24748">
    <property type="entry name" value="Galaxin_repeat"/>
    <property type="match status" value="1"/>
</dbReference>
<dbReference type="KEGG" id="osn:118764585"/>
<evidence type="ECO:0000259" key="2">
    <source>
        <dbReference type="Pfam" id="PF24748"/>
    </source>
</evidence>
<reference evidence="4" key="1">
    <citation type="submission" date="2025-08" db="UniProtKB">
        <authorList>
            <consortium name="RefSeq"/>
        </authorList>
    </citation>
    <scope>IDENTIFICATION</scope>
</reference>
<keyword evidence="3" id="KW-1185">Reference proteome</keyword>
<dbReference type="Proteomes" id="UP000515154">
    <property type="component" value="Linkage group LG8"/>
</dbReference>
<evidence type="ECO:0000256" key="1">
    <source>
        <dbReference type="SAM" id="SignalP"/>
    </source>
</evidence>
<proteinExistence type="predicted"/>
<evidence type="ECO:0000313" key="3">
    <source>
        <dbReference type="Proteomes" id="UP000515154"/>
    </source>
</evidence>
<dbReference type="RefSeq" id="XP_036361356.1">
    <property type="nucleotide sequence ID" value="XM_036505463.1"/>
</dbReference>
<dbReference type="InterPro" id="IPR056601">
    <property type="entry name" value="Galaxin_dom"/>
</dbReference>
<feature type="signal peptide" evidence="1">
    <location>
        <begin position="1"/>
        <end position="20"/>
    </location>
</feature>